<organism evidence="3 4">
    <name type="scientific">Kluyvera ascorbata</name>
    <dbReference type="NCBI Taxonomy" id="51288"/>
    <lineage>
        <taxon>Bacteria</taxon>
        <taxon>Pseudomonadati</taxon>
        <taxon>Pseudomonadota</taxon>
        <taxon>Gammaproteobacteria</taxon>
        <taxon>Enterobacterales</taxon>
        <taxon>Enterobacteriaceae</taxon>
        <taxon>Kluyvera</taxon>
    </lineage>
</organism>
<keyword evidence="2" id="KW-0732">Signal</keyword>
<proteinExistence type="predicted"/>
<protein>
    <submittedName>
        <fullName evidence="3">Uncharacterized protein</fullName>
    </submittedName>
</protein>
<dbReference type="RefSeq" id="WP_123651511.1">
    <property type="nucleotide sequence ID" value="NZ_RHFN01000012.1"/>
</dbReference>
<sequence length="478" mass="53060">MMRLASVSPLILASGALLSASAHALSTPEVRSVDWDKANTVRVGDSINTVYRITMSEGSQNNLWLNVDCQTQTKTLLYMNLHTLTGSHLRAYGGNSFARYIPGVPFEPDADSLMSTDPALNVCKQNVAKPRWVGLAAADKNGDQPFIDLSNSHRQGNMLNLRVGTDYAQIYREKQYDAPYDFKISQMQVNCDNQQARVERTFSLNSAVVTDNAIPAETAFSSLPSSLIAPMTKLCALQDLNQFTGSGVLVARQKTEADAPLAIPDFEHNDPSVLASYPLPETVSKTVKGILNNGSNAPTFSRLTFTPVWPGDADINGKTRIDRLPDGSTLILDTLVLKGVTFYSQYHRLFNIVDLKQWDSMKNSPLIAQKLETNFSATPKVGQPYRWHAVLRDDANPGNSKSKSQDCRVEGPWRDASTLNEAFKGRYIELICTDDRGDGRAMSSDYAWLEDLRVFIRIGYQEAGQKKRFTFKDVTIIR</sequence>
<evidence type="ECO:0000313" key="3">
    <source>
        <dbReference type="EMBL" id="ROU13392.1"/>
    </source>
</evidence>
<dbReference type="OrthoDB" id="6422952at2"/>
<evidence type="ECO:0000313" key="4">
    <source>
        <dbReference type="Proteomes" id="UP000268051"/>
    </source>
</evidence>
<dbReference type="EMBL" id="RHFN01000012">
    <property type="protein sequence ID" value="ROU13392.1"/>
    <property type="molecule type" value="Genomic_DNA"/>
</dbReference>
<reference evidence="3 4" key="1">
    <citation type="submission" date="2018-10" db="EMBL/GenBank/DDBJ databases">
        <title>Horizontal transference of carbapenem resistance between Klebsiella pneumoniae and Kluyvera ascorbata during abdominal infection: a case report.</title>
        <authorList>
            <person name="Raro O.H.F."/>
            <person name="Lima-Morales D."/>
            <person name="Barth A.L."/>
            <person name="Paim T.G.S."/>
            <person name="Mott M.P."/>
            <person name="Riche C.V.W."/>
            <person name="Teixeira U.F."/>
            <person name="Waechter F."/>
            <person name="Dias C.A.G."/>
        </authorList>
    </citation>
    <scope>NUCLEOTIDE SEQUENCE [LARGE SCALE GENOMIC DNA]</scope>
    <source>
        <strain evidence="3 4">OT2</strain>
    </source>
</reference>
<comment type="caution">
    <text evidence="3">The sequence shown here is derived from an EMBL/GenBank/DDBJ whole genome shotgun (WGS) entry which is preliminary data.</text>
</comment>
<feature type="chain" id="PRO_5018214445" evidence="2">
    <location>
        <begin position="25"/>
        <end position="478"/>
    </location>
</feature>
<evidence type="ECO:0000256" key="2">
    <source>
        <dbReference type="SAM" id="SignalP"/>
    </source>
</evidence>
<gene>
    <name evidence="3" type="ORF">EB837_12985</name>
</gene>
<feature type="region of interest" description="Disordered" evidence="1">
    <location>
        <begin position="392"/>
        <end position="411"/>
    </location>
</feature>
<dbReference type="AlphaFoldDB" id="A0A3N2S0V8"/>
<name>A0A3N2S0V8_9ENTR</name>
<accession>A0A3N2S0V8</accession>
<feature type="signal peptide" evidence="2">
    <location>
        <begin position="1"/>
        <end position="24"/>
    </location>
</feature>
<dbReference type="Proteomes" id="UP000268051">
    <property type="component" value="Unassembled WGS sequence"/>
</dbReference>
<evidence type="ECO:0000256" key="1">
    <source>
        <dbReference type="SAM" id="MobiDB-lite"/>
    </source>
</evidence>